<evidence type="ECO:0000313" key="3">
    <source>
        <dbReference type="Proteomes" id="UP000054988"/>
    </source>
</evidence>
<dbReference type="Proteomes" id="UP000054988">
    <property type="component" value="Unassembled WGS sequence"/>
</dbReference>
<sequence length="326" mass="35442">MSDTHHIAHRSLLATVFIVGNQQSFLLSSHGPSASTSAVALLPQAVYNGGYEDAEDISLRIGNGGAGQSGLVGAFADAFIRYCVEEKGMKPFKVAWFLGDTTQTLHYIAEKQVDIGLTYNEAAEKQAVDSGSAIKRELVFLDHFYLVGPPANPAQLSAENDSVTDMFNKIVVWGNADAAIPPDGRPATRFLSRFDKSATNIKESQIFITIGQVPWAYQYSTWYHQYCRFPLQALEAASLLSEYTLTDRGTWLSSPSSVTGNLVVYKAAGDNLTDILLNPCAAVLSSNPMDAALAGAFVDWLLDDEGGQKVVREFKKDGEQLYTPVN</sequence>
<dbReference type="InterPro" id="IPR052738">
    <property type="entry name" value="ABC-Tungstate_binding"/>
</dbReference>
<dbReference type="Pfam" id="PF12849">
    <property type="entry name" value="PBP_like_2"/>
    <property type="match status" value="1"/>
</dbReference>
<dbReference type="InterPro" id="IPR024370">
    <property type="entry name" value="PBP_domain"/>
</dbReference>
<dbReference type="SUPFAM" id="SSF53850">
    <property type="entry name" value="Periplasmic binding protein-like II"/>
    <property type="match status" value="1"/>
</dbReference>
<dbReference type="eggNOG" id="ENOG502RB9A">
    <property type="taxonomic scope" value="Eukaryota"/>
</dbReference>
<feature type="domain" description="PBP" evidence="1">
    <location>
        <begin position="66"/>
        <end position="305"/>
    </location>
</feature>
<accession>A0A0W0FSG4</accession>
<protein>
    <recommendedName>
        <fullName evidence="1">PBP domain-containing protein</fullName>
    </recommendedName>
</protein>
<evidence type="ECO:0000313" key="2">
    <source>
        <dbReference type="EMBL" id="KTB39289.1"/>
    </source>
</evidence>
<dbReference type="PANTHER" id="PTHR37945">
    <property type="entry name" value="EXTRACELLULAR TUNGSTATE BINDING PROTEIN"/>
    <property type="match status" value="1"/>
</dbReference>
<dbReference type="AlphaFoldDB" id="A0A0W0FSG4"/>
<reference evidence="2 3" key="1">
    <citation type="submission" date="2015-12" db="EMBL/GenBank/DDBJ databases">
        <title>Draft genome sequence of Moniliophthora roreri, the causal agent of frosty pod rot of cacao.</title>
        <authorList>
            <person name="Aime M.C."/>
            <person name="Diaz-Valderrama J.R."/>
            <person name="Kijpornyongpan T."/>
            <person name="Phillips-Mora W."/>
        </authorList>
    </citation>
    <scope>NUCLEOTIDE SEQUENCE [LARGE SCALE GENOMIC DNA]</scope>
    <source>
        <strain evidence="2 3">MCA 2952</strain>
    </source>
</reference>
<comment type="caution">
    <text evidence="2">The sequence shown here is derived from an EMBL/GenBank/DDBJ whole genome shotgun (WGS) entry which is preliminary data.</text>
</comment>
<dbReference type="Gene3D" id="3.40.190.10">
    <property type="entry name" value="Periplasmic binding protein-like II"/>
    <property type="match status" value="2"/>
</dbReference>
<proteinExistence type="predicted"/>
<name>A0A0W0FSG4_MONRR</name>
<evidence type="ECO:0000259" key="1">
    <source>
        <dbReference type="Pfam" id="PF12849"/>
    </source>
</evidence>
<organism evidence="2 3">
    <name type="scientific">Moniliophthora roreri</name>
    <name type="common">Frosty pod rot fungus</name>
    <name type="synonym">Monilia roreri</name>
    <dbReference type="NCBI Taxonomy" id="221103"/>
    <lineage>
        <taxon>Eukaryota</taxon>
        <taxon>Fungi</taxon>
        <taxon>Dikarya</taxon>
        <taxon>Basidiomycota</taxon>
        <taxon>Agaricomycotina</taxon>
        <taxon>Agaricomycetes</taxon>
        <taxon>Agaricomycetidae</taxon>
        <taxon>Agaricales</taxon>
        <taxon>Marasmiineae</taxon>
        <taxon>Marasmiaceae</taxon>
        <taxon>Moniliophthora</taxon>
    </lineage>
</organism>
<dbReference type="PANTHER" id="PTHR37945:SF1">
    <property type="entry name" value="EXTRACELLULAR TUNGSTATE BINDING PROTEIN"/>
    <property type="match status" value="1"/>
</dbReference>
<gene>
    <name evidence="2" type="ORF">WG66_8089</name>
</gene>
<dbReference type="EMBL" id="LATX01001689">
    <property type="protein sequence ID" value="KTB39289.1"/>
    <property type="molecule type" value="Genomic_DNA"/>
</dbReference>